<name>A0ABT0S9T1_9SPHN</name>
<feature type="signal peptide" evidence="1">
    <location>
        <begin position="1"/>
        <end position="24"/>
    </location>
</feature>
<keyword evidence="3" id="KW-1185">Reference proteome</keyword>
<protein>
    <submittedName>
        <fullName evidence="2">Uncharacterized protein</fullName>
    </submittedName>
</protein>
<proteinExistence type="predicted"/>
<sequence length="72" mass="7932">MRNYRAMTLICAATLLAAAAPAKADEPVSNSVAKKEQAPKKICKWLPVTGSNMNQKVCLTPEDWKRAEAQSW</sequence>
<keyword evidence="1" id="KW-0732">Signal</keyword>
<gene>
    <name evidence="2" type="ORF">LZ518_07090</name>
</gene>
<reference evidence="2" key="1">
    <citation type="submission" date="2022-05" db="EMBL/GenBank/DDBJ databases">
        <authorList>
            <person name="Jo J.-H."/>
            <person name="Im W.-T."/>
        </authorList>
    </citation>
    <scope>NUCLEOTIDE SEQUENCE</scope>
    <source>
        <strain evidence="2">RB56-2</strain>
    </source>
</reference>
<evidence type="ECO:0000256" key="1">
    <source>
        <dbReference type="SAM" id="SignalP"/>
    </source>
</evidence>
<accession>A0ABT0S9T1</accession>
<evidence type="ECO:0000313" key="2">
    <source>
        <dbReference type="EMBL" id="MCL6740894.1"/>
    </source>
</evidence>
<feature type="chain" id="PRO_5046393434" evidence="1">
    <location>
        <begin position="25"/>
        <end position="72"/>
    </location>
</feature>
<dbReference type="RefSeq" id="WP_249915302.1">
    <property type="nucleotide sequence ID" value="NZ_JAMGBB010000001.1"/>
</dbReference>
<organism evidence="2 3">
    <name type="scientific">Sphingomonas brevis</name>
    <dbReference type="NCBI Taxonomy" id="2908206"/>
    <lineage>
        <taxon>Bacteria</taxon>
        <taxon>Pseudomonadati</taxon>
        <taxon>Pseudomonadota</taxon>
        <taxon>Alphaproteobacteria</taxon>
        <taxon>Sphingomonadales</taxon>
        <taxon>Sphingomonadaceae</taxon>
        <taxon>Sphingomonas</taxon>
    </lineage>
</organism>
<comment type="caution">
    <text evidence="2">The sequence shown here is derived from an EMBL/GenBank/DDBJ whole genome shotgun (WGS) entry which is preliminary data.</text>
</comment>
<evidence type="ECO:0000313" key="3">
    <source>
        <dbReference type="Proteomes" id="UP001165383"/>
    </source>
</evidence>
<dbReference type="EMBL" id="JAMGBB010000001">
    <property type="protein sequence ID" value="MCL6740894.1"/>
    <property type="molecule type" value="Genomic_DNA"/>
</dbReference>
<dbReference type="Proteomes" id="UP001165383">
    <property type="component" value="Unassembled WGS sequence"/>
</dbReference>